<dbReference type="Pfam" id="PF05488">
    <property type="entry name" value="PAAR_motif"/>
    <property type="match status" value="1"/>
</dbReference>
<proteinExistence type="predicted"/>
<dbReference type="CDD" id="cd14744">
    <property type="entry name" value="PAAR_CT_2"/>
    <property type="match status" value="1"/>
</dbReference>
<dbReference type="InterPro" id="IPR008727">
    <property type="entry name" value="PAAR_motif"/>
</dbReference>
<organism evidence="1 2">
    <name type="scientific">Pseudomonas veronii</name>
    <dbReference type="NCBI Taxonomy" id="76761"/>
    <lineage>
        <taxon>Bacteria</taxon>
        <taxon>Pseudomonadati</taxon>
        <taxon>Pseudomonadota</taxon>
        <taxon>Gammaproteobacteria</taxon>
        <taxon>Pseudomonadales</taxon>
        <taxon>Pseudomonadaceae</taxon>
        <taxon>Pseudomonas</taxon>
    </lineage>
</organism>
<dbReference type="RefSeq" id="WP_057006124.1">
    <property type="nucleotide sequence ID" value="NZ_CP149793.1"/>
</dbReference>
<dbReference type="Proteomes" id="UP000552560">
    <property type="component" value="Unassembled WGS sequence"/>
</dbReference>
<comment type="caution">
    <text evidence="1">The sequence shown here is derived from an EMBL/GenBank/DDBJ whole genome shotgun (WGS) entry which is preliminary data.</text>
</comment>
<protein>
    <submittedName>
        <fullName evidence="1">PAAR domain-containing protein</fullName>
    </submittedName>
</protein>
<dbReference type="AlphaFoldDB" id="A0A0R2ZNU4"/>
<evidence type="ECO:0000313" key="2">
    <source>
        <dbReference type="Proteomes" id="UP000552560"/>
    </source>
</evidence>
<gene>
    <name evidence="1" type="ORF">HBO43_32305</name>
</gene>
<dbReference type="OrthoDB" id="6860016at2"/>
<reference evidence="1 2" key="1">
    <citation type="journal article" date="2020" name="Front. Microbiol.">
        <title>Genetic Organization of the aprX-lipA2 Operon Affects the Proteolytic Potential of Pseudomonas Species in Milk.</title>
        <authorList>
            <person name="Maier C."/>
            <person name="Huptas C."/>
            <person name="von Neubeck M."/>
            <person name="Scherer S."/>
            <person name="Wenning M."/>
            <person name="Lucking G."/>
        </authorList>
    </citation>
    <scope>NUCLEOTIDE SEQUENCE [LARGE SCALE GENOMIC DNA]</scope>
    <source>
        <strain evidence="1 2">WS 4671</strain>
    </source>
</reference>
<sequence length="87" mass="9055">MMPLVRMGDPLHPFGGEVLSGHYKAFGKPVACVDDQVRCNLHGITHITEGASGSTMDGKPVALHGHRCACGCQLVSSLPATSMVVAP</sequence>
<dbReference type="EMBL" id="JAAQWE010000072">
    <property type="protein sequence ID" value="NMY01236.1"/>
    <property type="molecule type" value="Genomic_DNA"/>
</dbReference>
<evidence type="ECO:0000313" key="1">
    <source>
        <dbReference type="EMBL" id="NMY01236.1"/>
    </source>
</evidence>
<name>A0A0R2ZNU4_PSEVE</name>
<accession>A0A0R2ZNU4</accession>
<dbReference type="Gene3D" id="2.60.200.60">
    <property type="match status" value="1"/>
</dbReference>